<feature type="binding site" evidence="10">
    <location>
        <position position="318"/>
    </location>
    <ligand>
        <name>substrate</name>
    </ligand>
</feature>
<evidence type="ECO:0000256" key="3">
    <source>
        <dbReference type="ARBA" id="ARBA00012744"/>
    </source>
</evidence>
<feature type="binding site" evidence="10">
    <location>
        <begin position="444"/>
        <end position="445"/>
    </location>
    <ligand>
        <name>substrate</name>
    </ligand>
</feature>
<keyword evidence="6" id="KW-0119">Carbohydrate metabolism</keyword>
<dbReference type="PANTHER" id="PTHR10353:SF36">
    <property type="entry name" value="LP05116P"/>
    <property type="match status" value="1"/>
</dbReference>
<dbReference type="NCBIfam" id="TIGR03356">
    <property type="entry name" value="BGL"/>
    <property type="match status" value="1"/>
</dbReference>
<keyword evidence="8" id="KW-0624">Polysaccharide degradation</keyword>
<gene>
    <name evidence="12" type="ORF">FHR38_000940</name>
</gene>
<dbReference type="FunFam" id="3.20.20.80:FF:000004">
    <property type="entry name" value="Beta-glucosidase 6-phospho-beta-glucosidase"/>
    <property type="match status" value="1"/>
</dbReference>
<feature type="binding site" evidence="10">
    <location>
        <position position="437"/>
    </location>
    <ligand>
        <name>substrate</name>
    </ligand>
</feature>
<evidence type="ECO:0000256" key="11">
    <source>
        <dbReference type="RuleBase" id="RU361175"/>
    </source>
</evidence>
<dbReference type="InterPro" id="IPR017736">
    <property type="entry name" value="Glyco_hydro_1_beta-glucosidase"/>
</dbReference>
<dbReference type="AlphaFoldDB" id="A0A7W7SMZ4"/>
<sequence length="486" mass="53596">MTELVRPQPVPPTGLAGSAPADHLVFPNGFLFGAATAAYQIEGAAGADGRLPSIWDTFSHTPGRVKEGHTGDVACDHYHRYRDDVKLMADLGLKSYRFSVAWPRVQPGGTGPANQAGLDFYRRLVDELLDHGIEPWVTLYHWDLPQALEDAGGWVVRDTAARFAEYAELTHAALGDRVRYWTTLNEPWCSAFLGYGSGGHAPGREDGGNAIRAAHHLMLGHGLAVRAMRATHPEHDLGVTLNLYPVSPQRGATTEADLDAVRRIDGLANRIFLDPILRGEYPADVLDDLRGVTDFGHVADGDMEIISTPLSLLGVNYYNRYVVAGADPADGAPAEAYRKPSCWPGSEWVRFGAAGRPVTDMGWEIDASGLLEILQRMRREYTDLPIYVTENGSAFVDERSPDGGYDDLDRLAYFDAHLRACHQAIASGVPLRGYFAWSLLDNFEWAWGYTKRFGMVHVDYDTQLRTPKSSAKWYADVIRRNGLAAQ</sequence>
<comment type="catalytic activity">
    <reaction evidence="1 11">
        <text>Hydrolysis of terminal, non-reducing beta-D-glucosyl residues with release of beta-D-glucose.</text>
        <dbReference type="EC" id="3.2.1.21"/>
    </reaction>
</comment>
<evidence type="ECO:0000313" key="13">
    <source>
        <dbReference type="Proteomes" id="UP000578819"/>
    </source>
</evidence>
<evidence type="ECO:0000256" key="4">
    <source>
        <dbReference type="ARBA" id="ARBA00022801"/>
    </source>
</evidence>
<name>A0A7W7SMZ4_9ACTN</name>
<dbReference type="InterPro" id="IPR017853">
    <property type="entry name" value="GH"/>
</dbReference>
<dbReference type="GO" id="GO:0008422">
    <property type="term" value="F:beta-glucosidase activity"/>
    <property type="evidence" value="ECO:0007669"/>
    <property type="project" value="UniProtKB-EC"/>
</dbReference>
<evidence type="ECO:0000256" key="9">
    <source>
        <dbReference type="PIRSR" id="PIRSR617736-1"/>
    </source>
</evidence>
<dbReference type="Pfam" id="PF00232">
    <property type="entry name" value="Glyco_hydro_1"/>
    <property type="match status" value="1"/>
</dbReference>
<feature type="binding site" evidence="10">
    <location>
        <position position="185"/>
    </location>
    <ligand>
        <name>substrate</name>
    </ligand>
</feature>
<evidence type="ECO:0000256" key="5">
    <source>
        <dbReference type="ARBA" id="ARBA00023001"/>
    </source>
</evidence>
<evidence type="ECO:0000256" key="8">
    <source>
        <dbReference type="ARBA" id="ARBA00023326"/>
    </source>
</evidence>
<feature type="binding site" evidence="10">
    <location>
        <position position="40"/>
    </location>
    <ligand>
        <name>substrate</name>
    </ligand>
</feature>
<keyword evidence="4 11" id="KW-0378">Hydrolase</keyword>
<evidence type="ECO:0000256" key="6">
    <source>
        <dbReference type="ARBA" id="ARBA00023277"/>
    </source>
</evidence>
<dbReference type="InterPro" id="IPR033132">
    <property type="entry name" value="GH_1_N_CS"/>
</dbReference>
<dbReference type="Proteomes" id="UP000578819">
    <property type="component" value="Unassembled WGS sequence"/>
</dbReference>
<dbReference type="PROSITE" id="PS00653">
    <property type="entry name" value="GLYCOSYL_HYDROL_F1_2"/>
    <property type="match status" value="1"/>
</dbReference>
<protein>
    <recommendedName>
        <fullName evidence="3 11">Beta-glucosidase</fullName>
        <ecNumber evidence="3 11">3.2.1.21</ecNumber>
    </recommendedName>
</protein>
<dbReference type="EC" id="3.2.1.21" evidence="3 11"/>
<accession>A0A7W7SMZ4</accession>
<dbReference type="EMBL" id="JACHJW010000001">
    <property type="protein sequence ID" value="MBB4957207.1"/>
    <property type="molecule type" value="Genomic_DNA"/>
</dbReference>
<reference evidence="12 13" key="1">
    <citation type="submission" date="2020-08" db="EMBL/GenBank/DDBJ databases">
        <title>Sequencing the genomes of 1000 actinobacteria strains.</title>
        <authorList>
            <person name="Klenk H.-P."/>
        </authorList>
    </citation>
    <scope>NUCLEOTIDE SEQUENCE [LARGE SCALE GENOMIC DNA]</scope>
    <source>
        <strain evidence="12 13">DSM 45886</strain>
    </source>
</reference>
<dbReference type="GO" id="GO:0030245">
    <property type="term" value="P:cellulose catabolic process"/>
    <property type="evidence" value="ECO:0007669"/>
    <property type="project" value="UniProtKB-KW"/>
</dbReference>
<proteinExistence type="inferred from homology"/>
<keyword evidence="7 11" id="KW-0326">Glycosidase</keyword>
<evidence type="ECO:0000256" key="10">
    <source>
        <dbReference type="PIRSR" id="PIRSR617736-2"/>
    </source>
</evidence>
<dbReference type="SUPFAM" id="SSF51445">
    <property type="entry name" value="(Trans)glycosidases"/>
    <property type="match status" value="1"/>
</dbReference>
<keyword evidence="13" id="KW-1185">Reference proteome</keyword>
<dbReference type="PANTHER" id="PTHR10353">
    <property type="entry name" value="GLYCOSYL HYDROLASE"/>
    <property type="match status" value="1"/>
</dbReference>
<comment type="similarity">
    <text evidence="2 11">Belongs to the glycosyl hydrolase 1 family.</text>
</comment>
<feature type="active site" description="Proton donor" evidence="9">
    <location>
        <position position="186"/>
    </location>
</feature>
<dbReference type="InterPro" id="IPR001360">
    <property type="entry name" value="Glyco_hydro_1"/>
</dbReference>
<dbReference type="PRINTS" id="PR00131">
    <property type="entry name" value="GLHYDRLASE1"/>
</dbReference>
<dbReference type="Gene3D" id="3.20.20.80">
    <property type="entry name" value="Glycosidases"/>
    <property type="match status" value="1"/>
</dbReference>
<feature type="binding site" evidence="10">
    <location>
        <position position="141"/>
    </location>
    <ligand>
        <name>substrate</name>
    </ligand>
</feature>
<evidence type="ECO:0000313" key="12">
    <source>
        <dbReference type="EMBL" id="MBB4957207.1"/>
    </source>
</evidence>
<keyword evidence="5" id="KW-0136">Cellulose degradation</keyword>
<evidence type="ECO:0000256" key="1">
    <source>
        <dbReference type="ARBA" id="ARBA00000448"/>
    </source>
</evidence>
<feature type="active site" description="Nucleophile" evidence="9">
    <location>
        <position position="390"/>
    </location>
</feature>
<evidence type="ECO:0000256" key="7">
    <source>
        <dbReference type="ARBA" id="ARBA00023295"/>
    </source>
</evidence>
<evidence type="ECO:0000256" key="2">
    <source>
        <dbReference type="ARBA" id="ARBA00010838"/>
    </source>
</evidence>
<dbReference type="GO" id="GO:0005829">
    <property type="term" value="C:cytosol"/>
    <property type="evidence" value="ECO:0007669"/>
    <property type="project" value="TreeGrafter"/>
</dbReference>
<organism evidence="12 13">
    <name type="scientific">Micromonospora polyrhachis</name>
    <dbReference type="NCBI Taxonomy" id="1282883"/>
    <lineage>
        <taxon>Bacteria</taxon>
        <taxon>Bacillati</taxon>
        <taxon>Actinomycetota</taxon>
        <taxon>Actinomycetes</taxon>
        <taxon>Micromonosporales</taxon>
        <taxon>Micromonosporaceae</taxon>
        <taxon>Micromonospora</taxon>
    </lineage>
</organism>
<comment type="caution">
    <text evidence="12">The sequence shown here is derived from an EMBL/GenBank/DDBJ whole genome shotgun (WGS) entry which is preliminary data.</text>
</comment>